<dbReference type="NCBIfam" id="TIGR02603">
    <property type="entry name" value="CxxCH_TIGR02603"/>
    <property type="match status" value="1"/>
</dbReference>
<dbReference type="PANTHER" id="PTHR33546">
    <property type="entry name" value="LARGE, MULTIFUNCTIONAL SECRETED PROTEIN-RELATED"/>
    <property type="match status" value="1"/>
</dbReference>
<dbReference type="SUPFAM" id="SSF88713">
    <property type="entry name" value="Glycoside hydrolase/deacetylase"/>
    <property type="match status" value="1"/>
</dbReference>
<dbReference type="InterPro" id="IPR009056">
    <property type="entry name" value="Cyt_c-like_dom"/>
</dbReference>
<evidence type="ECO:0000256" key="3">
    <source>
        <dbReference type="ARBA" id="ARBA00023004"/>
    </source>
</evidence>
<dbReference type="Proteomes" id="UP000320722">
    <property type="component" value="Chromosome"/>
</dbReference>
<dbReference type="InterPro" id="IPR036909">
    <property type="entry name" value="Cyt_c-like_dom_sf"/>
</dbReference>
<evidence type="ECO:0000313" key="8">
    <source>
        <dbReference type="Proteomes" id="UP000320722"/>
    </source>
</evidence>
<proteinExistence type="predicted"/>
<dbReference type="Pfam" id="PF00034">
    <property type="entry name" value="Cytochrom_C"/>
    <property type="match status" value="1"/>
</dbReference>
<dbReference type="InterPro" id="IPR011989">
    <property type="entry name" value="ARM-like"/>
</dbReference>
<dbReference type="GO" id="GO:0009055">
    <property type="term" value="F:electron transfer activity"/>
    <property type="evidence" value="ECO:0007669"/>
    <property type="project" value="InterPro"/>
</dbReference>
<organism evidence="7 8">
    <name type="scientific">Gimesia chilikensis</name>
    <dbReference type="NCBI Taxonomy" id="2605989"/>
    <lineage>
        <taxon>Bacteria</taxon>
        <taxon>Pseudomonadati</taxon>
        <taxon>Planctomycetota</taxon>
        <taxon>Planctomycetia</taxon>
        <taxon>Planctomycetales</taxon>
        <taxon>Planctomycetaceae</taxon>
        <taxon>Gimesia</taxon>
    </lineage>
</organism>
<evidence type="ECO:0000259" key="6">
    <source>
        <dbReference type="PROSITE" id="PS51175"/>
    </source>
</evidence>
<keyword evidence="2 4" id="KW-0479">Metal-binding</keyword>
<sequence length="1752" mass="195649">MGDESGRRFYARPPLANGDFKMPSAVRPQAASRIRGSLVWSLLLVLPGLLMDCRIARSAEKQVTQTGNRLVYLDQDDPYYVSLNFPKLTTPQWYGDKEVKAVCVLAIDDMRDVQKYETYLRPILERLKEINGRAGVSIMTCRVDPKDPHLQKWIQEGVSIDVHTYDHPCPLLKDRDFEKAKGTVERCIDLLSQIPNSQPVAYRMPCCDSLNTVSPRFFTEIFNQTTPEGNFLQIDTSVFQVFTDQDPDLPMELVTDPNGQGRIEKYVPTDRGFVNTIFNYPYPYPISRLCWEFSCVTPSDWSAQHRQKPFNPLTVRDWTAVLDATVVKEGTFNLVFHPHGWISNEQIIKLIDHAVQQHGSAVQFLSFQEVLERMNQHLLAGQPLRNQQGADNGVRLLDLNADGFMDVVIGNAQVQKTRIWNPRQQTWSETGFPAQLVAAPDARGNREIRGRFGVLNEQVILLTLTPEVSAAWKFDGKTWQPASELLAGLPEGQDALFTLKAGHDQGLRLRDLNHDGQCELLVSNPKQNAIFTWSQKDTCWKKLPWSLPDSALIVDEQGRDAGLRFVDINEDGFEDMLFSNENHAALYLFASLKSGWKKVFDEDRADDGGPVPMISRKGTNNGAWFHSKHLWVQNEDTAKMKHLVAGKSFEELLEEQGPQPKDPDAALKTIQVKPGFHVELVAAEPLVKDPVAFDWGPDGKLWVTEMADYPLGVNESGTFDGRIRFLEDTDGDGKYDRSTVFLEGVGYPTGVMAWRKGAIITTAPEVFYAEDTDGDGKADHRVSLVTGFAEGNQQHRVNGLRWGLDNWVYLANGDSGGDLLSVKTGEKLNFGRRDLRIKPDTGQMDPQSGQTQFGRERDDWGNWFGSNNSNPAFHYALADHYLRRNKNLIAPDAKVQVSIRPGAATIFPVSRTQVRFNDFNKVNRITSACGLCFYRDDLLGGEFMGNSFICEPVHNLVHREIVKSKGTTFTSQRAQSEQDSEFLASTDNWFRPVMARTGPDGALWVADMYRHVIEHPQWIPKEMQEKLDLRAGKEQGRIYRIVPDKASVRTLPRLDQLSPSDLVQQLESPNGTLRDMVQQLIVTRSDKSVVPDLKQMVKQGKSPAARLHALCTLDGLDAVTVDVLLVTLADKHPGVRRHAIRLSEPFLNESPELGDRLLALVGDADPQVQMQLAYTLGEWNSPKAGSALARLAMAHDQDIFLRTAILSSLVPHLDSFTASLFEELQGNQPPLQILNSLVLMAISAHQQDVLANIYERVAQSEKKQRWQAWQFEVVATLLLSLARKNQSLPQYAGKANPRLQKILEELKPLFQAARTIAADETATVTLRRQVLPLLGHGFAQRDEDLVLLSEMLSPRNPRIIQSAAVAALSQRGNPQITELMLARWKNYGPGLRSEVLSSLLSHKAGVQSVLEGLKDKTISAADIDASSRQLLLNNKDQKVRQQAEKLLAASLDANRARVVKEHAEVVALTGNTEAGHQVFVKRCAVCHQLNNEGKPIGPDLTALTDKSPQALLTAILDPNRAVENKYISYLAVTEDGLTFNGLLASESGESITLVQSDGKTKTLLRTDLEELISTGKSLMPEGLEKDMTPQNLADVIAYLNSTKLPRKTFPGNEPAVVVAEALRGDYFLTPQLAEIYGSTLKFESKYKNLGYWQSENDRAVWTLDVPQAGPYDVYLEFACPPGPAGNRLLLETGGEQLFWTVPSTGTWDVYQNRRIGTITLPAGKTRLSVQSQGKINSALLDLKTVRLRVSSR</sequence>
<evidence type="ECO:0000256" key="2">
    <source>
        <dbReference type="ARBA" id="ARBA00022723"/>
    </source>
</evidence>
<evidence type="ECO:0000256" key="4">
    <source>
        <dbReference type="PROSITE-ProRule" id="PRU00433"/>
    </source>
</evidence>
<protein>
    <submittedName>
        <fullName evidence="7">Cytochrome c</fullName>
    </submittedName>
</protein>
<evidence type="ECO:0000313" key="7">
    <source>
        <dbReference type="EMBL" id="QDU01845.1"/>
    </source>
</evidence>
<dbReference type="GO" id="GO:0030246">
    <property type="term" value="F:carbohydrate binding"/>
    <property type="evidence" value="ECO:0007669"/>
    <property type="project" value="InterPro"/>
</dbReference>
<keyword evidence="1 4" id="KW-0349">Heme</keyword>
<dbReference type="Gene3D" id="2.120.10.30">
    <property type="entry name" value="TolB, C-terminal domain"/>
    <property type="match status" value="1"/>
</dbReference>
<dbReference type="EMBL" id="CP036347">
    <property type="protein sequence ID" value="QDU01845.1"/>
    <property type="molecule type" value="Genomic_DNA"/>
</dbReference>
<name>A0A517W9E6_9PLAN</name>
<dbReference type="SUPFAM" id="SSF69318">
    <property type="entry name" value="Integrin alpha N-terminal domain"/>
    <property type="match status" value="1"/>
</dbReference>
<dbReference type="Pfam" id="PF01522">
    <property type="entry name" value="Polysacc_deac_1"/>
    <property type="match status" value="1"/>
</dbReference>
<feature type="domain" description="CBM6" evidence="6">
    <location>
        <begin position="1615"/>
        <end position="1748"/>
    </location>
</feature>
<dbReference type="Gene3D" id="3.20.20.370">
    <property type="entry name" value="Glycoside hydrolase/deacetylase"/>
    <property type="match status" value="1"/>
</dbReference>
<reference evidence="7 8" key="1">
    <citation type="submission" date="2019-02" db="EMBL/GenBank/DDBJ databases">
        <title>Deep-cultivation of Planctomycetes and their phenomic and genomic characterization uncovers novel biology.</title>
        <authorList>
            <person name="Wiegand S."/>
            <person name="Jogler M."/>
            <person name="Boedeker C."/>
            <person name="Pinto D."/>
            <person name="Vollmers J."/>
            <person name="Rivas-Marin E."/>
            <person name="Kohn T."/>
            <person name="Peeters S.H."/>
            <person name="Heuer A."/>
            <person name="Rast P."/>
            <person name="Oberbeckmann S."/>
            <person name="Bunk B."/>
            <person name="Jeske O."/>
            <person name="Meyerdierks A."/>
            <person name="Storesund J.E."/>
            <person name="Kallscheuer N."/>
            <person name="Luecker S."/>
            <person name="Lage O.M."/>
            <person name="Pohl T."/>
            <person name="Merkel B.J."/>
            <person name="Hornburger P."/>
            <person name="Mueller R.-W."/>
            <person name="Bruemmer F."/>
            <person name="Labrenz M."/>
            <person name="Spormann A.M."/>
            <person name="Op den Camp H."/>
            <person name="Overmann J."/>
            <person name="Amann R."/>
            <person name="Jetten M.S.M."/>
            <person name="Mascher T."/>
            <person name="Medema M.H."/>
            <person name="Devos D.P."/>
            <person name="Kaster A.-K."/>
            <person name="Ovreas L."/>
            <person name="Rohde M."/>
            <person name="Galperin M.Y."/>
            <person name="Jogler C."/>
        </authorList>
    </citation>
    <scope>NUCLEOTIDE SEQUENCE [LARGE SCALE GENOMIC DNA]</scope>
    <source>
        <strain evidence="7 8">V6</strain>
    </source>
</reference>
<dbReference type="InterPro" id="IPR016024">
    <property type="entry name" value="ARM-type_fold"/>
</dbReference>
<dbReference type="GO" id="GO:0005975">
    <property type="term" value="P:carbohydrate metabolic process"/>
    <property type="evidence" value="ECO:0007669"/>
    <property type="project" value="InterPro"/>
</dbReference>
<dbReference type="Gene3D" id="2.60.120.260">
    <property type="entry name" value="Galactose-binding domain-like"/>
    <property type="match status" value="1"/>
</dbReference>
<feature type="domain" description="Cytochrome c" evidence="5">
    <location>
        <begin position="1470"/>
        <end position="1603"/>
    </location>
</feature>
<keyword evidence="3 4" id="KW-0408">Iron</keyword>
<dbReference type="InterPro" id="IPR013428">
    <property type="entry name" value="Membrane-bound_put_N"/>
</dbReference>
<dbReference type="NCBIfam" id="TIGR02604">
    <property type="entry name" value="Piru_Ver_Nterm"/>
    <property type="match status" value="1"/>
</dbReference>
<evidence type="ECO:0000256" key="1">
    <source>
        <dbReference type="ARBA" id="ARBA00022617"/>
    </source>
</evidence>
<dbReference type="InterPro" id="IPR005084">
    <property type="entry name" value="CBM6"/>
</dbReference>
<gene>
    <name evidence="7" type="ORF">V6x_15280</name>
</gene>
<dbReference type="SUPFAM" id="SSF48371">
    <property type="entry name" value="ARM repeat"/>
    <property type="match status" value="1"/>
</dbReference>
<dbReference type="InterPro" id="IPR011041">
    <property type="entry name" value="Quinoprot_gluc/sorb_DH_b-prop"/>
</dbReference>
<dbReference type="GO" id="GO:0046872">
    <property type="term" value="F:metal ion binding"/>
    <property type="evidence" value="ECO:0007669"/>
    <property type="project" value="UniProtKB-KW"/>
</dbReference>
<dbReference type="CDD" id="cd02795">
    <property type="entry name" value="CBM6-CBM35-CBM36_like"/>
    <property type="match status" value="1"/>
</dbReference>
<dbReference type="Gene3D" id="1.25.10.10">
    <property type="entry name" value="Leucine-rich Repeat Variant"/>
    <property type="match status" value="1"/>
</dbReference>
<dbReference type="InterPro" id="IPR013427">
    <property type="entry name" value="Haem-bd_dom_put"/>
</dbReference>
<dbReference type="PANTHER" id="PTHR33546:SF1">
    <property type="entry name" value="LARGE, MULTIFUNCTIONAL SECRETED PROTEIN"/>
    <property type="match status" value="1"/>
</dbReference>
<dbReference type="SUPFAM" id="SSF50952">
    <property type="entry name" value="Soluble quinoprotein glucose dehydrogenase"/>
    <property type="match status" value="1"/>
</dbReference>
<dbReference type="InterPro" id="IPR011042">
    <property type="entry name" value="6-blade_b-propeller_TolB-like"/>
</dbReference>
<dbReference type="InterPro" id="IPR055557">
    <property type="entry name" value="DUF7133"/>
</dbReference>
<evidence type="ECO:0000259" key="5">
    <source>
        <dbReference type="PROSITE" id="PS51007"/>
    </source>
</evidence>
<dbReference type="SUPFAM" id="SSF46626">
    <property type="entry name" value="Cytochrome c"/>
    <property type="match status" value="1"/>
</dbReference>
<dbReference type="PROSITE" id="PS51175">
    <property type="entry name" value="CBM6"/>
    <property type="match status" value="1"/>
</dbReference>
<dbReference type="InterPro" id="IPR008979">
    <property type="entry name" value="Galactose-bd-like_sf"/>
</dbReference>
<dbReference type="Pfam" id="PF23500">
    <property type="entry name" value="DUF7133"/>
    <property type="match status" value="1"/>
</dbReference>
<dbReference type="GO" id="GO:0020037">
    <property type="term" value="F:heme binding"/>
    <property type="evidence" value="ECO:0007669"/>
    <property type="project" value="InterPro"/>
</dbReference>
<dbReference type="InterPro" id="IPR002509">
    <property type="entry name" value="NODB_dom"/>
</dbReference>
<dbReference type="GO" id="GO:0016810">
    <property type="term" value="F:hydrolase activity, acting on carbon-nitrogen (but not peptide) bonds"/>
    <property type="evidence" value="ECO:0007669"/>
    <property type="project" value="InterPro"/>
</dbReference>
<accession>A0A517W9E6</accession>
<dbReference type="Gene3D" id="1.10.760.10">
    <property type="entry name" value="Cytochrome c-like domain"/>
    <property type="match status" value="1"/>
</dbReference>
<dbReference type="PROSITE" id="PS51007">
    <property type="entry name" value="CYTC"/>
    <property type="match status" value="1"/>
</dbReference>
<dbReference type="InterPro" id="IPR028994">
    <property type="entry name" value="Integrin_alpha_N"/>
</dbReference>
<dbReference type="Pfam" id="PF13646">
    <property type="entry name" value="HEAT_2"/>
    <property type="match status" value="1"/>
</dbReference>
<dbReference type="InterPro" id="IPR011330">
    <property type="entry name" value="Glyco_hydro/deAcase_b/a-brl"/>
</dbReference>
<dbReference type="SUPFAM" id="SSF49785">
    <property type="entry name" value="Galactose-binding domain-like"/>
    <property type="match status" value="1"/>
</dbReference>